<accession>A0A182USF1</accession>
<dbReference type="EnsemblMetazoa" id="AMEM002830-RA">
    <property type="protein sequence ID" value="AMEM002830-PA"/>
    <property type="gene ID" value="AMEM002830"/>
</dbReference>
<evidence type="ECO:0000313" key="3">
    <source>
        <dbReference type="Proteomes" id="UP000075903"/>
    </source>
</evidence>
<feature type="compositionally biased region" description="Acidic residues" evidence="1">
    <location>
        <begin position="257"/>
        <end position="268"/>
    </location>
</feature>
<feature type="compositionally biased region" description="Low complexity" evidence="1">
    <location>
        <begin position="185"/>
        <end position="201"/>
    </location>
</feature>
<feature type="region of interest" description="Disordered" evidence="1">
    <location>
        <begin position="27"/>
        <end position="50"/>
    </location>
</feature>
<feature type="compositionally biased region" description="Polar residues" evidence="1">
    <location>
        <begin position="116"/>
        <end position="125"/>
    </location>
</feature>
<feature type="compositionally biased region" description="Polar residues" evidence="1">
    <location>
        <begin position="32"/>
        <end position="46"/>
    </location>
</feature>
<name>A0A182USF1_ANOME</name>
<protein>
    <submittedName>
        <fullName evidence="2">Uncharacterized protein</fullName>
    </submittedName>
</protein>
<dbReference type="VEuPathDB" id="VectorBase:AMEM002830"/>
<keyword evidence="3" id="KW-1185">Reference proteome</keyword>
<dbReference type="VEuPathDB" id="VectorBase:AMEM21_004337"/>
<proteinExistence type="predicted"/>
<feature type="compositionally biased region" description="Basic residues" evidence="1">
    <location>
        <begin position="290"/>
        <end position="304"/>
    </location>
</feature>
<evidence type="ECO:0000256" key="1">
    <source>
        <dbReference type="SAM" id="MobiDB-lite"/>
    </source>
</evidence>
<evidence type="ECO:0000313" key="2">
    <source>
        <dbReference type="EnsemblMetazoa" id="AMEM002830-PA"/>
    </source>
</evidence>
<feature type="region of interest" description="Disordered" evidence="1">
    <location>
        <begin position="177"/>
        <end position="325"/>
    </location>
</feature>
<sequence>MSSSGATKSKPKKTSNLRILWIPGRKKHNRKGSYSTTKNGLPQTYGMQPRKNESWTLGGAMNHSKIINADLHENNLDVASIVTTAATGSAMAAMVKANEPPTVEVQQQQQLDQQLSNEPCPSTSTGKGGQQQAGTPQIVVGTIELNNLNGDVANHKQEKEIGTSNQFETLTLIDEDDEEEKDRNCSNAHSSSSLLSSNNDNRSAEENNLHNASTLAIGEQHRRRSRRRSSQKDRRSAEDIDSIDQADSAVDVRHDEEEPNVFDDEVQEEDQKQHQHQKAGSSPNPSAAAVRRRKNQRQRSRQRRSPALVQRDQVDGGDGEEQKEPYEKAVTCLYWSLACWDCNIS</sequence>
<organism evidence="2 3">
    <name type="scientific">Anopheles merus</name>
    <name type="common">Mosquito</name>
    <dbReference type="NCBI Taxonomy" id="30066"/>
    <lineage>
        <taxon>Eukaryota</taxon>
        <taxon>Metazoa</taxon>
        <taxon>Ecdysozoa</taxon>
        <taxon>Arthropoda</taxon>
        <taxon>Hexapoda</taxon>
        <taxon>Insecta</taxon>
        <taxon>Pterygota</taxon>
        <taxon>Neoptera</taxon>
        <taxon>Endopterygota</taxon>
        <taxon>Diptera</taxon>
        <taxon>Nematocera</taxon>
        <taxon>Culicoidea</taxon>
        <taxon>Culicidae</taxon>
        <taxon>Anophelinae</taxon>
        <taxon>Anopheles</taxon>
    </lineage>
</organism>
<dbReference type="Proteomes" id="UP000075903">
    <property type="component" value="Unassembled WGS sequence"/>
</dbReference>
<feature type="region of interest" description="Disordered" evidence="1">
    <location>
        <begin position="108"/>
        <end position="134"/>
    </location>
</feature>
<dbReference type="AlphaFoldDB" id="A0A182USF1"/>
<reference evidence="2" key="1">
    <citation type="submission" date="2020-05" db="UniProtKB">
        <authorList>
            <consortium name="EnsemblMetazoa"/>
        </authorList>
    </citation>
    <scope>IDENTIFICATION</scope>
    <source>
        <strain evidence="2">MAF</strain>
    </source>
</reference>